<evidence type="ECO:0000313" key="5">
    <source>
        <dbReference type="EMBL" id="SFM77408.1"/>
    </source>
</evidence>
<organism evidence="5 6">
    <name type="scientific">Pseudonocardia ammonioxydans</name>
    <dbReference type="NCBI Taxonomy" id="260086"/>
    <lineage>
        <taxon>Bacteria</taxon>
        <taxon>Bacillati</taxon>
        <taxon>Actinomycetota</taxon>
        <taxon>Actinomycetes</taxon>
        <taxon>Pseudonocardiales</taxon>
        <taxon>Pseudonocardiaceae</taxon>
        <taxon>Pseudonocardia</taxon>
    </lineage>
</organism>
<dbReference type="InterPro" id="IPR003829">
    <property type="entry name" value="Pirin_N_dom"/>
</dbReference>
<comment type="similarity">
    <text evidence="1 2">Belongs to the pirin family.</text>
</comment>
<dbReference type="InterPro" id="IPR014710">
    <property type="entry name" value="RmlC-like_jellyroll"/>
</dbReference>
<dbReference type="RefSeq" id="WP_093337403.1">
    <property type="nucleotide sequence ID" value="NZ_FOUY01000002.1"/>
</dbReference>
<dbReference type="OrthoDB" id="321327at2"/>
<feature type="domain" description="Pirin N-terminal" evidence="4">
    <location>
        <begin position="25"/>
        <end position="132"/>
    </location>
</feature>
<keyword evidence="6" id="KW-1185">Reference proteome</keyword>
<dbReference type="SUPFAM" id="SSF51182">
    <property type="entry name" value="RmlC-like cupins"/>
    <property type="match status" value="1"/>
</dbReference>
<sequence>MNASTDRDPHVEPGVTVHRAGERFRTATGWLDSRHSFSAGAHYDPANTHFGLLLLHNEDRVVPGRGYDEHPHRDTEILTWVLDGELEHRDSGSGRVERVGPGSVQRLGAGSGVRHSEHATAQRPVRFVQMWVVPDAPGGEPEYAVREAPVDGGEPVVLASGLARHRDLRVLPLRQRHAALTVVRLGPGGAVELPAAPFVHTFVTRGTAGLETGMTAHAGGVPAGTVLDVGDAARIVDDGGRRVTAGAAGAEVLVWEMHSALGLE</sequence>
<dbReference type="InterPro" id="IPR011051">
    <property type="entry name" value="RmlC_Cupin_sf"/>
</dbReference>
<feature type="region of interest" description="Disordered" evidence="3">
    <location>
        <begin position="90"/>
        <end position="119"/>
    </location>
</feature>
<dbReference type="Proteomes" id="UP000199614">
    <property type="component" value="Unassembled WGS sequence"/>
</dbReference>
<accession>A0A1I4TKV3</accession>
<evidence type="ECO:0000256" key="2">
    <source>
        <dbReference type="RuleBase" id="RU003457"/>
    </source>
</evidence>
<evidence type="ECO:0000259" key="4">
    <source>
        <dbReference type="Pfam" id="PF02678"/>
    </source>
</evidence>
<proteinExistence type="inferred from homology"/>
<dbReference type="PANTHER" id="PTHR43212:SF3">
    <property type="entry name" value="QUERCETIN 2,3-DIOXYGENASE"/>
    <property type="match status" value="1"/>
</dbReference>
<evidence type="ECO:0000313" key="6">
    <source>
        <dbReference type="Proteomes" id="UP000199614"/>
    </source>
</evidence>
<dbReference type="InterPro" id="IPR012093">
    <property type="entry name" value="Pirin"/>
</dbReference>
<dbReference type="Gene3D" id="2.60.120.10">
    <property type="entry name" value="Jelly Rolls"/>
    <property type="match status" value="1"/>
</dbReference>
<name>A0A1I4TKV3_PSUAM</name>
<dbReference type="PANTHER" id="PTHR43212">
    <property type="entry name" value="QUERCETIN 2,3-DIOXYGENASE"/>
    <property type="match status" value="1"/>
</dbReference>
<evidence type="ECO:0000256" key="3">
    <source>
        <dbReference type="SAM" id="MobiDB-lite"/>
    </source>
</evidence>
<gene>
    <name evidence="5" type="ORF">SAMN05216207_1002346</name>
</gene>
<dbReference type="STRING" id="260086.SAMN05216207_1002346"/>
<evidence type="ECO:0000256" key="1">
    <source>
        <dbReference type="ARBA" id="ARBA00008416"/>
    </source>
</evidence>
<reference evidence="5 6" key="1">
    <citation type="submission" date="2016-10" db="EMBL/GenBank/DDBJ databases">
        <authorList>
            <person name="de Groot N.N."/>
        </authorList>
    </citation>
    <scope>NUCLEOTIDE SEQUENCE [LARGE SCALE GENOMIC DNA]</scope>
    <source>
        <strain evidence="5 6">CGMCC 4.1877</strain>
    </source>
</reference>
<dbReference type="EMBL" id="FOUY01000002">
    <property type="protein sequence ID" value="SFM77408.1"/>
    <property type="molecule type" value="Genomic_DNA"/>
</dbReference>
<dbReference type="AlphaFoldDB" id="A0A1I4TKV3"/>
<protein>
    <recommendedName>
        <fullName evidence="4">Pirin N-terminal domain-containing protein</fullName>
    </recommendedName>
</protein>
<dbReference type="Pfam" id="PF02678">
    <property type="entry name" value="Pirin"/>
    <property type="match status" value="1"/>
</dbReference>